<keyword evidence="6" id="KW-0547">Nucleotide-binding</keyword>
<dbReference type="SMART" id="SM00108">
    <property type="entry name" value="B_lectin"/>
    <property type="match status" value="1"/>
</dbReference>
<feature type="domain" description="Bulb-type lectin" evidence="15">
    <location>
        <begin position="91"/>
        <end position="217"/>
    </location>
</feature>
<dbReference type="SUPFAM" id="SSF57414">
    <property type="entry name" value="Hairpin loop containing domain-like"/>
    <property type="match status" value="1"/>
</dbReference>
<name>A0A5J9U9U8_9POAL</name>
<keyword evidence="4" id="KW-0808">Transferase</keyword>
<dbReference type="Proteomes" id="UP000324897">
    <property type="component" value="Chromosome 7"/>
</dbReference>
<dbReference type="GO" id="GO:0016020">
    <property type="term" value="C:membrane"/>
    <property type="evidence" value="ECO:0007669"/>
    <property type="project" value="UniProtKB-SubCell"/>
</dbReference>
<evidence type="ECO:0000256" key="4">
    <source>
        <dbReference type="ARBA" id="ARBA00022679"/>
    </source>
</evidence>
<dbReference type="SMART" id="SM00473">
    <property type="entry name" value="PAN_AP"/>
    <property type="match status" value="1"/>
</dbReference>
<dbReference type="Pfam" id="PF00954">
    <property type="entry name" value="S_locus_glycop"/>
    <property type="match status" value="1"/>
</dbReference>
<dbReference type="PIRSF" id="PIRSF000641">
    <property type="entry name" value="SRK"/>
    <property type="match status" value="1"/>
</dbReference>
<comment type="subcellular location">
    <subcellularLocation>
        <location evidence="1">Membrane</location>
        <topology evidence="1">Single-pass type I membrane protein</topology>
    </subcellularLocation>
</comment>
<feature type="domain" description="Apple" evidence="16">
    <location>
        <begin position="395"/>
        <end position="484"/>
    </location>
</feature>
<dbReference type="PROSITE" id="PS50948">
    <property type="entry name" value="PAN"/>
    <property type="match status" value="1"/>
</dbReference>
<keyword evidence="14" id="KW-0812">Transmembrane</keyword>
<dbReference type="Gramene" id="TVU20058">
    <property type="protein sequence ID" value="TVU20058"/>
    <property type="gene ID" value="EJB05_36245"/>
</dbReference>
<dbReference type="InterPro" id="IPR024171">
    <property type="entry name" value="SRK-like_kinase"/>
</dbReference>
<keyword evidence="5" id="KW-0732">Signal</keyword>
<sequence>MAAVVEALEDMAVTVGLWPAVAYRNAISAKIHTDVKGGAGAGLGLRRRMCRQRGGAGCRRRLQLAYLGRRLDAGELVRRPHLPPPPASAAARLLLPSSPATATVTASCCGFVLGFFSPPGSNQTYLGVWYARVTPRTVVWVANPGAPLDGSVEENAGASVLINDTDGSFAIMSPLFSDSWFWLVESGGYAISGAKLLDNGNLIVYGSLGYALWQEFDEPSGTLLPGMRVRSEFDSLTSLSDPSSVHSPFGQLALKLDTFAAVPELVLWNGSMKVWRSGPWDGTLFTGVLDAATYLSFVHDDEGVGFGFQTRNSSSLSRLILNASGDAGRGLLQRWTWSESEAGGYWNLGWYAPRDQCDAVSWCGPNSVCNANSVPLCSCLQGFTPRSSPPAWDGCGRKTGLDSAYGTDEFAVVRHSMLPDTNTTSAAVVHGARSLEQCRQRCLRNCSCAAFASLNASGCIIWTGDLADLRVFQDSGHDLYVRVAAADFSPPKSMKKVRIIVPGVVSITALAILLALTTLFIWRQMRAKARKSGNSAEDDLELPVYDLETIRAATEGFSTSNKLGEGGFGPGKLVDGQEIAVKTLSRTSIQGLEEFMNEVMLIAKLQHRNLAWRLWNEGNGLNIVDEHLSGCFNADEVLKCLKVGLLCVQESPEDRPQMPQVLQMLASTNTSSIPNPKQPGSAARQIVNEDVPSSTPECSLADGMTTTLIEGR</sequence>
<evidence type="ECO:0000259" key="15">
    <source>
        <dbReference type="PROSITE" id="PS50927"/>
    </source>
</evidence>
<organism evidence="17 18">
    <name type="scientific">Eragrostis curvula</name>
    <name type="common">weeping love grass</name>
    <dbReference type="NCBI Taxonomy" id="38414"/>
    <lineage>
        <taxon>Eukaryota</taxon>
        <taxon>Viridiplantae</taxon>
        <taxon>Streptophyta</taxon>
        <taxon>Embryophyta</taxon>
        <taxon>Tracheophyta</taxon>
        <taxon>Spermatophyta</taxon>
        <taxon>Magnoliopsida</taxon>
        <taxon>Liliopsida</taxon>
        <taxon>Poales</taxon>
        <taxon>Poaceae</taxon>
        <taxon>PACMAD clade</taxon>
        <taxon>Chloridoideae</taxon>
        <taxon>Eragrostideae</taxon>
        <taxon>Eragrostidinae</taxon>
        <taxon>Eragrostis</taxon>
    </lineage>
</organism>
<dbReference type="InterPro" id="IPR001480">
    <property type="entry name" value="Bulb-type_lectin_dom"/>
</dbReference>
<evidence type="ECO:0000256" key="1">
    <source>
        <dbReference type="ARBA" id="ARBA00004479"/>
    </source>
</evidence>
<evidence type="ECO:0000256" key="13">
    <source>
        <dbReference type="ARBA" id="ARBA00048679"/>
    </source>
</evidence>
<dbReference type="CDD" id="cd00028">
    <property type="entry name" value="B_lectin"/>
    <property type="match status" value="1"/>
</dbReference>
<evidence type="ECO:0000256" key="6">
    <source>
        <dbReference type="ARBA" id="ARBA00022741"/>
    </source>
</evidence>
<dbReference type="GO" id="GO:0051707">
    <property type="term" value="P:response to other organism"/>
    <property type="evidence" value="ECO:0007669"/>
    <property type="project" value="UniProtKB-ARBA"/>
</dbReference>
<keyword evidence="18" id="KW-1185">Reference proteome</keyword>
<keyword evidence="14" id="KW-0472">Membrane</keyword>
<dbReference type="InterPro" id="IPR003609">
    <property type="entry name" value="Pan_app"/>
</dbReference>
<comment type="catalytic activity">
    <reaction evidence="13">
        <text>L-seryl-[protein] + ATP = O-phospho-L-seryl-[protein] + ADP + H(+)</text>
        <dbReference type="Rhea" id="RHEA:17989"/>
        <dbReference type="Rhea" id="RHEA-COMP:9863"/>
        <dbReference type="Rhea" id="RHEA-COMP:11604"/>
        <dbReference type="ChEBI" id="CHEBI:15378"/>
        <dbReference type="ChEBI" id="CHEBI:29999"/>
        <dbReference type="ChEBI" id="CHEBI:30616"/>
        <dbReference type="ChEBI" id="CHEBI:83421"/>
        <dbReference type="ChEBI" id="CHEBI:456216"/>
        <dbReference type="EC" id="2.7.11.1"/>
    </reaction>
</comment>
<keyword evidence="8" id="KW-0067">ATP-binding</keyword>
<dbReference type="PROSITE" id="PS50927">
    <property type="entry name" value="BULB_LECTIN"/>
    <property type="match status" value="1"/>
</dbReference>
<dbReference type="EMBL" id="RWGY01000029">
    <property type="protein sequence ID" value="TVU20058.1"/>
    <property type="molecule type" value="Genomic_DNA"/>
</dbReference>
<dbReference type="Pfam" id="PF08276">
    <property type="entry name" value="PAN_2"/>
    <property type="match status" value="1"/>
</dbReference>
<dbReference type="SUPFAM" id="SSF51110">
    <property type="entry name" value="alpha-D-mannose-specific plant lectins"/>
    <property type="match status" value="1"/>
</dbReference>
<keyword evidence="11" id="KW-0325">Glycoprotein</keyword>
<evidence type="ECO:0000256" key="12">
    <source>
        <dbReference type="ARBA" id="ARBA00047899"/>
    </source>
</evidence>
<dbReference type="InterPro" id="IPR011009">
    <property type="entry name" value="Kinase-like_dom_sf"/>
</dbReference>
<dbReference type="SUPFAM" id="SSF56112">
    <property type="entry name" value="Protein kinase-like (PK-like)"/>
    <property type="match status" value="1"/>
</dbReference>
<dbReference type="InterPro" id="IPR036426">
    <property type="entry name" value="Bulb-type_lectin_dom_sf"/>
</dbReference>
<dbReference type="Pfam" id="PF01453">
    <property type="entry name" value="B_lectin"/>
    <property type="match status" value="1"/>
</dbReference>
<keyword evidence="3" id="KW-0723">Serine/threonine-protein kinase</keyword>
<dbReference type="Gene3D" id="3.30.200.20">
    <property type="entry name" value="Phosphorylase Kinase, domain 1"/>
    <property type="match status" value="1"/>
</dbReference>
<dbReference type="GO" id="GO:0004674">
    <property type="term" value="F:protein serine/threonine kinase activity"/>
    <property type="evidence" value="ECO:0007669"/>
    <property type="project" value="UniProtKB-KW"/>
</dbReference>
<keyword evidence="14" id="KW-1133">Transmembrane helix</keyword>
<comment type="catalytic activity">
    <reaction evidence="12">
        <text>L-threonyl-[protein] + ATP = O-phospho-L-threonyl-[protein] + ADP + H(+)</text>
        <dbReference type="Rhea" id="RHEA:46608"/>
        <dbReference type="Rhea" id="RHEA-COMP:11060"/>
        <dbReference type="Rhea" id="RHEA-COMP:11605"/>
        <dbReference type="ChEBI" id="CHEBI:15378"/>
        <dbReference type="ChEBI" id="CHEBI:30013"/>
        <dbReference type="ChEBI" id="CHEBI:30616"/>
        <dbReference type="ChEBI" id="CHEBI:61977"/>
        <dbReference type="ChEBI" id="CHEBI:456216"/>
        <dbReference type="EC" id="2.7.11.1"/>
    </reaction>
</comment>
<dbReference type="PANTHER" id="PTHR32444:SF183">
    <property type="entry name" value="APPLE DOMAIN-CONTAINING PROTEIN"/>
    <property type="match status" value="1"/>
</dbReference>
<evidence type="ECO:0000313" key="18">
    <source>
        <dbReference type="Proteomes" id="UP000324897"/>
    </source>
</evidence>
<evidence type="ECO:0000256" key="10">
    <source>
        <dbReference type="ARBA" id="ARBA00023170"/>
    </source>
</evidence>
<dbReference type="Gene3D" id="2.90.10.10">
    <property type="entry name" value="Bulb-type lectin domain"/>
    <property type="match status" value="1"/>
</dbReference>
<feature type="non-terminal residue" evidence="17">
    <location>
        <position position="1"/>
    </location>
</feature>
<dbReference type="PANTHER" id="PTHR32444">
    <property type="entry name" value="BULB-TYPE LECTIN DOMAIN-CONTAINING PROTEIN"/>
    <property type="match status" value="1"/>
</dbReference>
<comment type="caution">
    <text evidence="17">The sequence shown here is derived from an EMBL/GenBank/DDBJ whole genome shotgun (WGS) entry which is preliminary data.</text>
</comment>
<evidence type="ECO:0000256" key="3">
    <source>
        <dbReference type="ARBA" id="ARBA00022527"/>
    </source>
</evidence>
<protein>
    <recommendedName>
        <fullName evidence="2">non-specific serine/threonine protein kinase</fullName>
        <ecNumber evidence="2">2.7.11.1</ecNumber>
    </recommendedName>
</protein>
<evidence type="ECO:0000259" key="16">
    <source>
        <dbReference type="PROSITE" id="PS50948"/>
    </source>
</evidence>
<evidence type="ECO:0000256" key="5">
    <source>
        <dbReference type="ARBA" id="ARBA00022729"/>
    </source>
</evidence>
<evidence type="ECO:0000256" key="9">
    <source>
        <dbReference type="ARBA" id="ARBA00023157"/>
    </source>
</evidence>
<evidence type="ECO:0000256" key="14">
    <source>
        <dbReference type="SAM" id="Phobius"/>
    </source>
</evidence>
<keyword evidence="7" id="KW-0418">Kinase</keyword>
<evidence type="ECO:0000256" key="8">
    <source>
        <dbReference type="ARBA" id="ARBA00022840"/>
    </source>
</evidence>
<feature type="transmembrane region" description="Helical" evidence="14">
    <location>
        <begin position="499"/>
        <end position="522"/>
    </location>
</feature>
<dbReference type="EC" id="2.7.11.1" evidence="2"/>
<proteinExistence type="predicted"/>
<accession>A0A5J9U9U8</accession>
<reference evidence="17 18" key="1">
    <citation type="journal article" date="2019" name="Sci. Rep.">
        <title>A high-quality genome of Eragrostis curvula grass provides insights into Poaceae evolution and supports new strategies to enhance forage quality.</title>
        <authorList>
            <person name="Carballo J."/>
            <person name="Santos B.A.C.M."/>
            <person name="Zappacosta D."/>
            <person name="Garbus I."/>
            <person name="Selva J.P."/>
            <person name="Gallo C.A."/>
            <person name="Diaz A."/>
            <person name="Albertini E."/>
            <person name="Caccamo M."/>
            <person name="Echenique V."/>
        </authorList>
    </citation>
    <scope>NUCLEOTIDE SEQUENCE [LARGE SCALE GENOMIC DNA]</scope>
    <source>
        <strain evidence="18">cv. Victoria</strain>
        <tissue evidence="17">Leaf</tissue>
    </source>
</reference>
<dbReference type="GO" id="GO:0048544">
    <property type="term" value="P:recognition of pollen"/>
    <property type="evidence" value="ECO:0007669"/>
    <property type="project" value="InterPro"/>
</dbReference>
<keyword evidence="9" id="KW-1015">Disulfide bond</keyword>
<dbReference type="GO" id="GO:0005524">
    <property type="term" value="F:ATP binding"/>
    <property type="evidence" value="ECO:0007669"/>
    <property type="project" value="UniProtKB-KW"/>
</dbReference>
<evidence type="ECO:0000256" key="2">
    <source>
        <dbReference type="ARBA" id="ARBA00012513"/>
    </source>
</evidence>
<evidence type="ECO:0000313" key="17">
    <source>
        <dbReference type="EMBL" id="TVU20058.1"/>
    </source>
</evidence>
<dbReference type="InterPro" id="IPR000858">
    <property type="entry name" value="S_locus_glycoprot_dom"/>
</dbReference>
<evidence type="ECO:0000256" key="11">
    <source>
        <dbReference type="ARBA" id="ARBA00023180"/>
    </source>
</evidence>
<dbReference type="AlphaFoldDB" id="A0A5J9U9U8"/>
<gene>
    <name evidence="17" type="ORF">EJB05_36245</name>
</gene>
<dbReference type="OrthoDB" id="679597at2759"/>
<evidence type="ECO:0000256" key="7">
    <source>
        <dbReference type="ARBA" id="ARBA00022777"/>
    </source>
</evidence>
<dbReference type="CDD" id="cd01098">
    <property type="entry name" value="PAN_AP_plant"/>
    <property type="match status" value="1"/>
</dbReference>
<keyword evidence="10" id="KW-0675">Receptor</keyword>